<evidence type="ECO:0000256" key="1">
    <source>
        <dbReference type="ARBA" id="ARBA00023002"/>
    </source>
</evidence>
<dbReference type="InterPro" id="IPR036291">
    <property type="entry name" value="NAD(P)-bd_dom_sf"/>
</dbReference>
<reference evidence="3" key="1">
    <citation type="submission" date="2022-06" db="EMBL/GenBank/DDBJ databases">
        <title>Genome Sequence of Candolleomyces eurysporus.</title>
        <authorList>
            <person name="Buettner E."/>
        </authorList>
    </citation>
    <scope>NUCLEOTIDE SEQUENCE</scope>
    <source>
        <strain evidence="3">VTCC 930004</strain>
    </source>
</reference>
<dbReference type="InterPro" id="IPR020843">
    <property type="entry name" value="ER"/>
</dbReference>
<feature type="non-terminal residue" evidence="3">
    <location>
        <position position="401"/>
    </location>
</feature>
<dbReference type="InterPro" id="IPR013149">
    <property type="entry name" value="ADH-like_C"/>
</dbReference>
<dbReference type="PANTHER" id="PTHR43205">
    <property type="entry name" value="PROSTAGLANDIN REDUCTASE"/>
    <property type="match status" value="1"/>
</dbReference>
<organism evidence="3 4">
    <name type="scientific">Candolleomyces eurysporus</name>
    <dbReference type="NCBI Taxonomy" id="2828524"/>
    <lineage>
        <taxon>Eukaryota</taxon>
        <taxon>Fungi</taxon>
        <taxon>Dikarya</taxon>
        <taxon>Basidiomycota</taxon>
        <taxon>Agaricomycotina</taxon>
        <taxon>Agaricomycetes</taxon>
        <taxon>Agaricomycetidae</taxon>
        <taxon>Agaricales</taxon>
        <taxon>Agaricineae</taxon>
        <taxon>Psathyrellaceae</taxon>
        <taxon>Candolleomyces</taxon>
    </lineage>
</organism>
<dbReference type="InterPro" id="IPR045010">
    <property type="entry name" value="MDR_fam"/>
</dbReference>
<dbReference type="AlphaFoldDB" id="A0A9W8IT45"/>
<keyword evidence="1" id="KW-0560">Oxidoreductase</keyword>
<dbReference type="SUPFAM" id="SSF50129">
    <property type="entry name" value="GroES-like"/>
    <property type="match status" value="1"/>
</dbReference>
<evidence type="ECO:0000313" key="4">
    <source>
        <dbReference type="Proteomes" id="UP001140091"/>
    </source>
</evidence>
<dbReference type="CDD" id="cd05288">
    <property type="entry name" value="PGDH"/>
    <property type="match status" value="1"/>
</dbReference>
<accession>A0A9W8IT45</accession>
<comment type="caution">
    <text evidence="3">The sequence shown here is derived from an EMBL/GenBank/DDBJ whole genome shotgun (WGS) entry which is preliminary data.</text>
</comment>
<evidence type="ECO:0000259" key="2">
    <source>
        <dbReference type="SMART" id="SM00829"/>
    </source>
</evidence>
<dbReference type="Gene3D" id="3.90.180.10">
    <property type="entry name" value="Medium-chain alcohol dehydrogenases, catalytic domain"/>
    <property type="match status" value="1"/>
</dbReference>
<protein>
    <recommendedName>
        <fullName evidence="2">Enoyl reductase (ER) domain-containing protein</fullName>
    </recommendedName>
</protein>
<dbReference type="OrthoDB" id="809632at2759"/>
<dbReference type="Pfam" id="PF16884">
    <property type="entry name" value="ADH_N_2"/>
    <property type="match status" value="1"/>
</dbReference>
<dbReference type="InterPro" id="IPR041694">
    <property type="entry name" value="ADH_N_2"/>
</dbReference>
<dbReference type="SMART" id="SM00829">
    <property type="entry name" value="PKS_ER"/>
    <property type="match status" value="1"/>
</dbReference>
<feature type="domain" description="Enoyl reductase (ER)" evidence="2">
    <location>
        <begin position="75"/>
        <end position="389"/>
    </location>
</feature>
<proteinExistence type="predicted"/>
<dbReference type="Pfam" id="PF00107">
    <property type="entry name" value="ADH_zinc_N"/>
    <property type="match status" value="1"/>
</dbReference>
<evidence type="ECO:0000313" key="3">
    <source>
        <dbReference type="EMBL" id="KAJ2922407.1"/>
    </source>
</evidence>
<dbReference type="PANTHER" id="PTHR43205:SF42">
    <property type="entry name" value="ALCOHOL DEHYDROGENASE, ZINC-CONTAINING (AFU_ORTHOLOGUE AFUA_7G04530)"/>
    <property type="match status" value="1"/>
</dbReference>
<dbReference type="Gene3D" id="3.40.50.720">
    <property type="entry name" value="NAD(P)-binding Rossmann-like Domain"/>
    <property type="match status" value="1"/>
</dbReference>
<gene>
    <name evidence="3" type="ORF">H1R20_g14670</name>
</gene>
<keyword evidence="4" id="KW-1185">Reference proteome</keyword>
<dbReference type="Proteomes" id="UP001140091">
    <property type="component" value="Unassembled WGS sequence"/>
</dbReference>
<dbReference type="GO" id="GO:0016628">
    <property type="term" value="F:oxidoreductase activity, acting on the CH-CH group of donors, NAD or NADP as acceptor"/>
    <property type="evidence" value="ECO:0007669"/>
    <property type="project" value="InterPro"/>
</dbReference>
<sequence length="401" mass="43381">MNYLCDFCKLLPLGNHQPPTGLQETGNHAYAPEGGEAKYTHFFFLPTLSFLLCTMAPSSYKRIVLNSRPVADIEPDTFRTEVAPFSQLKAGEGQVVVQCTYLSLDPAMRGYIRDVRSYLPPVQIGEVMRAAGLGVVVQAGPGSKLKVGDYVSGAWGMQEYAVAKDKHLEKLELPAGIEPLDYLNVLGSSGLTAYFGLKDIGQLKAGEKLVVSGAAGSVGTIACQLGKAAGAKVYAIAGGPEKCKWLEQEIGVEKALDYKSPSFFADVKKHVGYLDVYFDNVGGDILDFMLTRLNKDARIVLCGAISQYNAVKPNGLKAYMNLISQRATLRGFIVMDYEDRYPEALAALRKGLVSGSIKRKFHLVEGGIEEAPKALPMLFSGGNTGKLVVRVSNEPSVRAKL</sequence>
<name>A0A9W8IT45_9AGAR</name>
<dbReference type="EMBL" id="JANBPK010001492">
    <property type="protein sequence ID" value="KAJ2922407.1"/>
    <property type="molecule type" value="Genomic_DNA"/>
</dbReference>
<dbReference type="FunFam" id="3.40.50.720:FF:000121">
    <property type="entry name" value="Prostaglandin reductase 2"/>
    <property type="match status" value="1"/>
</dbReference>
<dbReference type="InterPro" id="IPR011032">
    <property type="entry name" value="GroES-like_sf"/>
</dbReference>
<dbReference type="SUPFAM" id="SSF51735">
    <property type="entry name" value="NAD(P)-binding Rossmann-fold domains"/>
    <property type="match status" value="1"/>
</dbReference>